<protein>
    <submittedName>
        <fullName evidence="1">Uncharacterized protein (DUF2384 family)</fullName>
    </submittedName>
</protein>
<evidence type="ECO:0000313" key="1">
    <source>
        <dbReference type="EMBL" id="NJB64603.1"/>
    </source>
</evidence>
<organism evidence="1 2">
    <name type="scientific">Paenalcaligenes hominis</name>
    <dbReference type="NCBI Taxonomy" id="643674"/>
    <lineage>
        <taxon>Bacteria</taxon>
        <taxon>Pseudomonadati</taxon>
        <taxon>Pseudomonadota</taxon>
        <taxon>Betaproteobacteria</taxon>
        <taxon>Burkholderiales</taxon>
        <taxon>Alcaligenaceae</taxon>
        <taxon>Paenalcaligenes</taxon>
    </lineage>
</organism>
<accession>A0ABX0WMX0</accession>
<dbReference type="RefSeq" id="WP_167660800.1">
    <property type="nucleotide sequence ID" value="NZ_BMCQ01000001.1"/>
</dbReference>
<dbReference type="EMBL" id="JAATIZ010000002">
    <property type="protein sequence ID" value="NJB64603.1"/>
    <property type="molecule type" value="Genomic_DNA"/>
</dbReference>
<sequence>MGCNAWNHSPDCDCGWGGVWHGSTNRGSWLFNKTAKRELGYQEATVESVAGGYTNPNAFCPVCGDAVYFYESPYGGRIFFDELGPPWPKHPCTYHGALKESNEGILWHKNGWGSLSAVSITSSQADKTLYSIKGKHDGTSHQLYFLSHKPVMADIVRYKNTDQPDTFLVSILFYDPPLNSWTIVNIKAYVSKEAALSEGVFASFQQTSISQKKEPVYQSPALNEENIAKKGAEPNLKAKIFKCNWCSYKGASLLALARHLSDKHGFIALGTAENMTGAFLIPKEVSSNKDKIEQKEFLETERLNQIEQAATSLFKGDRFKASEWMHTPNKYISMLRPASRVKNARQLNVVLSLIERLRAGELD</sequence>
<gene>
    <name evidence="1" type="ORF">GGR41_000832</name>
</gene>
<dbReference type="Proteomes" id="UP000783934">
    <property type="component" value="Unassembled WGS sequence"/>
</dbReference>
<reference evidence="1 2" key="1">
    <citation type="submission" date="2020-03" db="EMBL/GenBank/DDBJ databases">
        <title>Genomic Encyclopedia of Type Strains, Phase IV (KMG-IV): sequencing the most valuable type-strain genomes for metagenomic binning, comparative biology and taxonomic classification.</title>
        <authorList>
            <person name="Goeker M."/>
        </authorList>
    </citation>
    <scope>NUCLEOTIDE SEQUENCE [LARGE SCALE GENOMIC DNA]</scope>
    <source>
        <strain evidence="1 2">DSM 26613</strain>
    </source>
</reference>
<evidence type="ECO:0000313" key="2">
    <source>
        <dbReference type="Proteomes" id="UP000783934"/>
    </source>
</evidence>
<proteinExistence type="predicted"/>
<name>A0ABX0WMX0_9BURK</name>
<keyword evidence="2" id="KW-1185">Reference proteome</keyword>
<comment type="caution">
    <text evidence="1">The sequence shown here is derived from an EMBL/GenBank/DDBJ whole genome shotgun (WGS) entry which is preliminary data.</text>
</comment>